<accession>A0A8H6VVQ0</accession>
<protein>
    <submittedName>
        <fullName evidence="2">ATP-dependent DNA helicase</fullName>
    </submittedName>
</protein>
<keyword evidence="2" id="KW-0378">Hydrolase</keyword>
<evidence type="ECO:0000313" key="3">
    <source>
        <dbReference type="Proteomes" id="UP000636479"/>
    </source>
</evidence>
<keyword evidence="2" id="KW-0347">Helicase</keyword>
<dbReference type="EMBL" id="JACAZF010000009">
    <property type="protein sequence ID" value="KAF7295637.1"/>
    <property type="molecule type" value="Genomic_DNA"/>
</dbReference>
<organism evidence="2 3">
    <name type="scientific">Mycena indigotica</name>
    <dbReference type="NCBI Taxonomy" id="2126181"/>
    <lineage>
        <taxon>Eukaryota</taxon>
        <taxon>Fungi</taxon>
        <taxon>Dikarya</taxon>
        <taxon>Basidiomycota</taxon>
        <taxon>Agaricomycotina</taxon>
        <taxon>Agaricomycetes</taxon>
        <taxon>Agaricomycetidae</taxon>
        <taxon>Agaricales</taxon>
        <taxon>Marasmiineae</taxon>
        <taxon>Mycenaceae</taxon>
        <taxon>Mycena</taxon>
    </lineage>
</organism>
<keyword evidence="2" id="KW-0067">ATP-binding</keyword>
<evidence type="ECO:0000256" key="1">
    <source>
        <dbReference type="SAM" id="MobiDB-lite"/>
    </source>
</evidence>
<dbReference type="RefSeq" id="XP_037217000.1">
    <property type="nucleotide sequence ID" value="XM_037367606.1"/>
</dbReference>
<dbReference type="Proteomes" id="UP000636479">
    <property type="component" value="Unassembled WGS sequence"/>
</dbReference>
<feature type="region of interest" description="Disordered" evidence="1">
    <location>
        <begin position="47"/>
        <end position="73"/>
    </location>
</feature>
<comment type="caution">
    <text evidence="2">The sequence shown here is derived from an EMBL/GenBank/DDBJ whole genome shotgun (WGS) entry which is preliminary data.</text>
</comment>
<dbReference type="AlphaFoldDB" id="A0A8H6VVQ0"/>
<proteinExistence type="predicted"/>
<dbReference type="GO" id="GO:0004386">
    <property type="term" value="F:helicase activity"/>
    <property type="evidence" value="ECO:0007669"/>
    <property type="project" value="UniProtKB-KW"/>
</dbReference>
<sequence length="542" mass="60274">MPHAFHAPVNFAMSSLRLETFPTSTDESQIVFCPPVKPWRSDRPQFSKEDKIASSSHHGAVARAKTNEKPTGQSHAWTNHWLELGYNVGELVTGQWVYLEDAQFFVAETPSSGLQRFKCSPSCAIEDCVTNYSSHPPPGIIERWELLDTGLLANAIMHSGTLPLSLGTRVAFTTPPSTSFHGAYIVDFPDDETVEVRVAVNGSAIDPRATDLVNSLLEPPYPSDLLTVPRAMVHHHLFSHASPLAIGDRVCSGTLIGSIKRLDREGKDIFAWVKEEAHHETMHRVHASRLNRHFVQGDRVRVVHGPQAHTQGIIKRRFFLNETFKTVLAAEICSGQDHSNTFTILTTDITLVETPFTDVGLNWALQYDAGPRWLCHEKLMNRRLDVIICAKKNFARSNYGYEAIHSLSAGYIELDSLPHPNRLAKLITVYPDTGGRRARGVPARDLRPVDTCLNPKTGLICKITQVGVRIVVIGPDFRGRWNDLGLYGLVLPEHSVDSRVAVKLQNVDLSDVTSFCTNYFPLGSLCRSSNADGIKTKATRFF</sequence>
<keyword evidence="2" id="KW-0547">Nucleotide-binding</keyword>
<dbReference type="OrthoDB" id="3022318at2759"/>
<gene>
    <name evidence="2" type="ORF">MIND_01103900</name>
</gene>
<keyword evidence="3" id="KW-1185">Reference proteome</keyword>
<reference evidence="2" key="1">
    <citation type="submission" date="2020-05" db="EMBL/GenBank/DDBJ databases">
        <title>Mycena genomes resolve the evolution of fungal bioluminescence.</title>
        <authorList>
            <person name="Tsai I.J."/>
        </authorList>
    </citation>
    <scope>NUCLEOTIDE SEQUENCE</scope>
    <source>
        <strain evidence="2">171206Taipei</strain>
    </source>
</reference>
<dbReference type="GeneID" id="59350122"/>
<evidence type="ECO:0000313" key="2">
    <source>
        <dbReference type="EMBL" id="KAF7295637.1"/>
    </source>
</evidence>
<name>A0A8H6VVQ0_9AGAR</name>